<evidence type="ECO:0000313" key="1">
    <source>
        <dbReference type="Proteomes" id="UP000095286"/>
    </source>
</evidence>
<name>A0AC35TPM1_9BILA</name>
<reference evidence="2" key="1">
    <citation type="submission" date="2016-11" db="UniProtKB">
        <authorList>
            <consortium name="WormBaseParasite"/>
        </authorList>
    </citation>
    <scope>IDENTIFICATION</scope>
    <source>
        <strain evidence="2">KR3021</strain>
    </source>
</reference>
<evidence type="ECO:0000313" key="2">
    <source>
        <dbReference type="WBParaSite" id="RSKR_0000270100.1"/>
    </source>
</evidence>
<sequence length="487" mass="56496">MKAVCRWLLINRSDLRVKDVRNLMIREKCCKNDNHEGYKGYSYKSGSEDKKGYYAFYAGRWLVSGVAAVGLLNPDSTSYFLGHKLENEDDLKKKLHVSKDSVKLTKKEIMFLAFASCEYDEVIYMTPDDFLDCLTRQHPHERVFRRVLDESKVMEMLKATPNFSEKETNMFRTLGSNGIISYAEFLFLLTLLTKTLAGFRIAFALFDEDDNDIIDKREFLLVRSLVTPLRTRSRKQEEMTEYNFDHCALDAENINDIINLIEGSVDKKDETKISKEIEYKKSDHQIKVQETTISKYLFGQRGNQMRSFNDFKTFFEQLQKELTEIEFSEFSRGKDFILPADFARLVLRYSNLHPIDEKEYLNRIHKRTSPGDAGISLAEFHKFSLFINNLDNFIKAVRLYTNGEIPVSEEEFIRAVQAATSLQLSSNLVHIIFSIFDENGDGCLTYSEFIAVMNDRLNRGFKKRRGGSKGVGWGYFKDCVINEVSRN</sequence>
<protein>
    <submittedName>
        <fullName evidence="2">Calcium uptake protein 3, mitochondrial</fullName>
    </submittedName>
</protein>
<organism evidence="1 2">
    <name type="scientific">Rhabditophanes sp. KR3021</name>
    <dbReference type="NCBI Taxonomy" id="114890"/>
    <lineage>
        <taxon>Eukaryota</taxon>
        <taxon>Metazoa</taxon>
        <taxon>Ecdysozoa</taxon>
        <taxon>Nematoda</taxon>
        <taxon>Chromadorea</taxon>
        <taxon>Rhabditida</taxon>
        <taxon>Tylenchina</taxon>
        <taxon>Panagrolaimomorpha</taxon>
        <taxon>Strongyloidoidea</taxon>
        <taxon>Alloionematidae</taxon>
        <taxon>Rhabditophanes</taxon>
    </lineage>
</organism>
<dbReference type="Proteomes" id="UP000095286">
    <property type="component" value="Unplaced"/>
</dbReference>
<dbReference type="WBParaSite" id="RSKR_0000270100.1">
    <property type="protein sequence ID" value="RSKR_0000270100.1"/>
    <property type="gene ID" value="RSKR_0000270100"/>
</dbReference>
<accession>A0AC35TPM1</accession>
<proteinExistence type="predicted"/>